<evidence type="ECO:0000313" key="3">
    <source>
        <dbReference type="Proteomes" id="UP001201163"/>
    </source>
</evidence>
<dbReference type="CDD" id="cd09917">
    <property type="entry name" value="F-box_SF"/>
    <property type="match status" value="1"/>
</dbReference>
<dbReference type="InterPro" id="IPR036047">
    <property type="entry name" value="F-box-like_dom_sf"/>
</dbReference>
<dbReference type="InterPro" id="IPR001810">
    <property type="entry name" value="F-box_dom"/>
</dbReference>
<keyword evidence="3" id="KW-1185">Reference proteome</keyword>
<reference evidence="2" key="1">
    <citation type="submission" date="2022-01" db="EMBL/GenBank/DDBJ databases">
        <title>Comparative genomics reveals a dynamic genome evolution in the ectomycorrhizal milk-cap (Lactarius) mushrooms.</title>
        <authorList>
            <consortium name="DOE Joint Genome Institute"/>
            <person name="Lebreton A."/>
            <person name="Tang N."/>
            <person name="Kuo A."/>
            <person name="LaButti K."/>
            <person name="Drula E."/>
            <person name="Barry K."/>
            <person name="Clum A."/>
            <person name="Lipzen A."/>
            <person name="Mousain D."/>
            <person name="Ng V."/>
            <person name="Wang R."/>
            <person name="Wang X."/>
            <person name="Dai Y."/>
            <person name="Henrissat B."/>
            <person name="Grigoriev I.V."/>
            <person name="Guerin-Laguette A."/>
            <person name="Yu F."/>
            <person name="Martin F.M."/>
        </authorList>
    </citation>
    <scope>NUCLEOTIDE SEQUENCE</scope>
    <source>
        <strain evidence="2">QP</strain>
    </source>
</reference>
<dbReference type="Pfam" id="PF12937">
    <property type="entry name" value="F-box-like"/>
    <property type="match status" value="1"/>
</dbReference>
<organism evidence="2 3">
    <name type="scientific">Lactarius akahatsu</name>
    <dbReference type="NCBI Taxonomy" id="416441"/>
    <lineage>
        <taxon>Eukaryota</taxon>
        <taxon>Fungi</taxon>
        <taxon>Dikarya</taxon>
        <taxon>Basidiomycota</taxon>
        <taxon>Agaricomycotina</taxon>
        <taxon>Agaricomycetes</taxon>
        <taxon>Russulales</taxon>
        <taxon>Russulaceae</taxon>
        <taxon>Lactarius</taxon>
    </lineage>
</organism>
<dbReference type="Proteomes" id="UP001201163">
    <property type="component" value="Unassembled WGS sequence"/>
</dbReference>
<sequence>MSNSSDSFPERLELPTELLIRIFSHLQVEDLLSVQHTCRRFCDVISGSDTLQYFLHTEINLLEDLLPPDVSLRDRVALLKHHETAWNTLQLNKFAQLTTSSEESRARCYILQDGYLIYEVVTNTLASTAQYGYIDLYSSSAQPNAEAPWTHISLAFPRPLSDIVFAVDHNLVVAISGHNSFFDASFFEFTTGARHPLSLVDGVPLPFPPTSISDFRRPTVEVFGDYLLVTTVSDSDLIESCGRNIFSVVSWKTGRATQLYPMLGGMRIVVIDPVNNLIALIKSFTNTIYICRLQFGSADPCLHSLCFLRLPGNPVVSMSGVEWIPTSKPQDRTGSQSSRGRPFPFRPYRAGTIGLTLSYRTGDGPRQYSMFVSIGALLSAAHSGVRHVPWADWGPAGTRIHPLGNGILPRPAGPFWITNYAPLVVRDYDSLRARYIKRKKKKTSESSISDPSIPSLGPPSTRLLGEHWIEGEVKTHLPFRKFVAGDLPLKRVVQVVADREWVVVISRTRSGKGTSITVYHVG</sequence>
<gene>
    <name evidence="2" type="ORF">EDB92DRAFT_1287848</name>
</gene>
<feature type="domain" description="F-box" evidence="1">
    <location>
        <begin position="8"/>
        <end position="54"/>
    </location>
</feature>
<evidence type="ECO:0000313" key="2">
    <source>
        <dbReference type="EMBL" id="KAH8986135.1"/>
    </source>
</evidence>
<dbReference type="Gene3D" id="1.20.1280.50">
    <property type="match status" value="1"/>
</dbReference>
<dbReference type="EMBL" id="JAKELL010000057">
    <property type="protein sequence ID" value="KAH8986135.1"/>
    <property type="molecule type" value="Genomic_DNA"/>
</dbReference>
<dbReference type="AlphaFoldDB" id="A0AAD4QB52"/>
<comment type="caution">
    <text evidence="2">The sequence shown here is derived from an EMBL/GenBank/DDBJ whole genome shotgun (WGS) entry which is preliminary data.</text>
</comment>
<proteinExistence type="predicted"/>
<accession>A0AAD4QB52</accession>
<dbReference type="PROSITE" id="PS50181">
    <property type="entry name" value="FBOX"/>
    <property type="match status" value="1"/>
</dbReference>
<evidence type="ECO:0000259" key="1">
    <source>
        <dbReference type="PROSITE" id="PS50181"/>
    </source>
</evidence>
<protein>
    <recommendedName>
        <fullName evidence="1">F-box domain-containing protein</fullName>
    </recommendedName>
</protein>
<dbReference type="SMART" id="SM00256">
    <property type="entry name" value="FBOX"/>
    <property type="match status" value="1"/>
</dbReference>
<dbReference type="SUPFAM" id="SSF81383">
    <property type="entry name" value="F-box domain"/>
    <property type="match status" value="1"/>
</dbReference>
<name>A0AAD4QB52_9AGAM</name>